<protein>
    <submittedName>
        <fullName evidence="3">Uncharacterized protein</fullName>
    </submittedName>
</protein>
<feature type="region of interest" description="Disordered" evidence="2">
    <location>
        <begin position="56"/>
        <end position="95"/>
    </location>
</feature>
<accession>A0A1R3G923</accession>
<proteinExistence type="predicted"/>
<keyword evidence="4" id="KW-1185">Reference proteome</keyword>
<comment type="caution">
    <text evidence="3">The sequence shown here is derived from an EMBL/GenBank/DDBJ whole genome shotgun (WGS) entry which is preliminary data.</text>
</comment>
<feature type="compositionally biased region" description="Polar residues" evidence="2">
    <location>
        <begin position="70"/>
        <end position="80"/>
    </location>
</feature>
<evidence type="ECO:0000256" key="1">
    <source>
        <dbReference type="SAM" id="Coils"/>
    </source>
</evidence>
<evidence type="ECO:0000313" key="4">
    <source>
        <dbReference type="Proteomes" id="UP000187203"/>
    </source>
</evidence>
<feature type="coiled-coil region" evidence="1">
    <location>
        <begin position="120"/>
        <end position="154"/>
    </location>
</feature>
<evidence type="ECO:0000313" key="3">
    <source>
        <dbReference type="EMBL" id="OMO54573.1"/>
    </source>
</evidence>
<gene>
    <name evidence="3" type="ORF">COLO4_36403</name>
</gene>
<dbReference type="OrthoDB" id="1305902at2759"/>
<dbReference type="AlphaFoldDB" id="A0A1R3G923"/>
<name>A0A1R3G923_9ROSI</name>
<dbReference type="EMBL" id="AWUE01023217">
    <property type="protein sequence ID" value="OMO54573.1"/>
    <property type="molecule type" value="Genomic_DNA"/>
</dbReference>
<dbReference type="Proteomes" id="UP000187203">
    <property type="component" value="Unassembled WGS sequence"/>
</dbReference>
<organism evidence="3 4">
    <name type="scientific">Corchorus olitorius</name>
    <dbReference type="NCBI Taxonomy" id="93759"/>
    <lineage>
        <taxon>Eukaryota</taxon>
        <taxon>Viridiplantae</taxon>
        <taxon>Streptophyta</taxon>
        <taxon>Embryophyta</taxon>
        <taxon>Tracheophyta</taxon>
        <taxon>Spermatophyta</taxon>
        <taxon>Magnoliopsida</taxon>
        <taxon>eudicotyledons</taxon>
        <taxon>Gunneridae</taxon>
        <taxon>Pentapetalae</taxon>
        <taxon>rosids</taxon>
        <taxon>malvids</taxon>
        <taxon>Malvales</taxon>
        <taxon>Malvaceae</taxon>
        <taxon>Grewioideae</taxon>
        <taxon>Apeibeae</taxon>
        <taxon>Corchorus</taxon>
    </lineage>
</organism>
<keyword evidence="1" id="KW-0175">Coiled coil</keyword>
<reference evidence="4" key="1">
    <citation type="submission" date="2013-09" db="EMBL/GenBank/DDBJ databases">
        <title>Corchorus olitorius genome sequencing.</title>
        <authorList>
            <person name="Alam M."/>
            <person name="Haque M.S."/>
            <person name="Islam M.S."/>
            <person name="Emdad E.M."/>
            <person name="Islam M.M."/>
            <person name="Ahmed B."/>
            <person name="Halim A."/>
            <person name="Hossen Q.M.M."/>
            <person name="Hossain M.Z."/>
            <person name="Ahmed R."/>
            <person name="Khan M.M."/>
            <person name="Islam R."/>
            <person name="Rashid M.M."/>
            <person name="Khan S.A."/>
            <person name="Rahman M.S."/>
            <person name="Alam M."/>
            <person name="Yahiya A.S."/>
            <person name="Khan M.S."/>
            <person name="Azam M.S."/>
            <person name="Haque T."/>
            <person name="Lashkar M.Z.H."/>
            <person name="Akhand A.I."/>
            <person name="Morshed G."/>
            <person name="Roy S."/>
            <person name="Uddin K.S."/>
            <person name="Rabeya T."/>
            <person name="Hossain A.S."/>
            <person name="Chowdhury A."/>
            <person name="Snigdha A.R."/>
            <person name="Mortoza M.S."/>
            <person name="Matin S.A."/>
            <person name="Hoque S.M.E."/>
            <person name="Islam M.K."/>
            <person name="Roy D.K."/>
            <person name="Haider R."/>
            <person name="Moosa M.M."/>
            <person name="Elias S.M."/>
            <person name="Hasan A.M."/>
            <person name="Jahan S."/>
            <person name="Shafiuddin M."/>
            <person name="Mahmood N."/>
            <person name="Shommy N.S."/>
        </authorList>
    </citation>
    <scope>NUCLEOTIDE SEQUENCE [LARGE SCALE GENOMIC DNA]</scope>
    <source>
        <strain evidence="4">cv. O-4</strain>
    </source>
</reference>
<sequence>MPNHKVKEYILLDTFYNGLKSEDRMEIDKASGGSFMLKTPEEARKLIDEFANNLHQFGPEFHNNEPRPNLSPQRQQNLQPRQILPKPQGESSNSTSQLEVLISKVVSSPIEFQEVTEIEFEQVASNIEKLATQRQELENNAMKKKKENKCITSMIGAIFEVSFPPPFDDKMDEPCIVKNTSKPKQEDSQVAHKEKEVEKKGRITHGEPYVSHVPPHRHKQARLVWVLCLKEGPQTTSLGSFMDKRLHALMNSMKV</sequence>
<evidence type="ECO:0000256" key="2">
    <source>
        <dbReference type="SAM" id="MobiDB-lite"/>
    </source>
</evidence>